<dbReference type="InterPro" id="IPR025055">
    <property type="entry name" value="Ena_core"/>
</dbReference>
<accession>A0A927BSB2</accession>
<evidence type="ECO:0000259" key="1">
    <source>
        <dbReference type="Pfam" id="PF13157"/>
    </source>
</evidence>
<comment type="caution">
    <text evidence="2">The sequence shown here is derived from an EMBL/GenBank/DDBJ whole genome shotgun (WGS) entry which is preliminary data.</text>
</comment>
<dbReference type="Proteomes" id="UP000621560">
    <property type="component" value="Unassembled WGS sequence"/>
</dbReference>
<keyword evidence="3" id="KW-1185">Reference proteome</keyword>
<sequence>MSCHTTMSARHEAHLSPVQCVQSDWTALPDAPGQGKSGILLYAANTLVYGSGMLACEPVAASGAAVRVSFRFREFLVMELMVRSGDSVAFTVVGIDSIRLETAAEHTMSGHFSFFPHYSSSQN</sequence>
<proteinExistence type="predicted"/>
<dbReference type="Pfam" id="PF13157">
    <property type="entry name" value="Enas"/>
    <property type="match status" value="1"/>
</dbReference>
<organism evidence="2 3">
    <name type="scientific">Paenibacillus sabuli</name>
    <dbReference type="NCBI Taxonomy" id="2772509"/>
    <lineage>
        <taxon>Bacteria</taxon>
        <taxon>Bacillati</taxon>
        <taxon>Bacillota</taxon>
        <taxon>Bacilli</taxon>
        <taxon>Bacillales</taxon>
        <taxon>Paenibacillaceae</taxon>
        <taxon>Paenibacillus</taxon>
    </lineage>
</organism>
<feature type="domain" description="Endospore appendages core" evidence="1">
    <location>
        <begin position="40"/>
        <end position="119"/>
    </location>
</feature>
<dbReference type="AlphaFoldDB" id="A0A927BSB2"/>
<protein>
    <recommendedName>
        <fullName evidence="1">Endospore appendages core domain-containing protein</fullName>
    </recommendedName>
</protein>
<name>A0A927BSB2_9BACL</name>
<dbReference type="RefSeq" id="WP_190915278.1">
    <property type="nucleotide sequence ID" value="NZ_JACXIZ010000011.1"/>
</dbReference>
<evidence type="ECO:0000313" key="2">
    <source>
        <dbReference type="EMBL" id="MBD2844523.1"/>
    </source>
</evidence>
<gene>
    <name evidence="2" type="ORF">IDH44_04915</name>
</gene>
<evidence type="ECO:0000313" key="3">
    <source>
        <dbReference type="Proteomes" id="UP000621560"/>
    </source>
</evidence>
<reference evidence="2" key="1">
    <citation type="submission" date="2020-09" db="EMBL/GenBank/DDBJ databases">
        <title>A novel bacterium of genus Paenibacillus, isolated from South China Sea.</title>
        <authorList>
            <person name="Huang H."/>
            <person name="Mo K."/>
            <person name="Hu Y."/>
        </authorList>
    </citation>
    <scope>NUCLEOTIDE SEQUENCE</scope>
    <source>
        <strain evidence="2">IB182496</strain>
    </source>
</reference>
<dbReference type="EMBL" id="JACXIZ010000011">
    <property type="protein sequence ID" value="MBD2844523.1"/>
    <property type="molecule type" value="Genomic_DNA"/>
</dbReference>